<gene>
    <name evidence="2" type="ORF">AGLY_004035</name>
</gene>
<evidence type="ECO:0000256" key="1">
    <source>
        <dbReference type="SAM" id="Phobius"/>
    </source>
</evidence>
<evidence type="ECO:0000313" key="2">
    <source>
        <dbReference type="EMBL" id="KAE9540790.1"/>
    </source>
</evidence>
<dbReference type="EMBL" id="VYZN01000013">
    <property type="protein sequence ID" value="KAE9540790.1"/>
    <property type="molecule type" value="Genomic_DNA"/>
</dbReference>
<proteinExistence type="predicted"/>
<keyword evidence="1" id="KW-0472">Membrane</keyword>
<organism evidence="2 3">
    <name type="scientific">Aphis glycines</name>
    <name type="common">Soybean aphid</name>
    <dbReference type="NCBI Taxonomy" id="307491"/>
    <lineage>
        <taxon>Eukaryota</taxon>
        <taxon>Metazoa</taxon>
        <taxon>Ecdysozoa</taxon>
        <taxon>Arthropoda</taxon>
        <taxon>Hexapoda</taxon>
        <taxon>Insecta</taxon>
        <taxon>Pterygota</taxon>
        <taxon>Neoptera</taxon>
        <taxon>Paraneoptera</taxon>
        <taxon>Hemiptera</taxon>
        <taxon>Sternorrhyncha</taxon>
        <taxon>Aphidomorpha</taxon>
        <taxon>Aphidoidea</taxon>
        <taxon>Aphididae</taxon>
        <taxon>Aphidini</taxon>
        <taxon>Aphis</taxon>
        <taxon>Aphis</taxon>
    </lineage>
</organism>
<name>A0A6G0TY99_APHGL</name>
<keyword evidence="1" id="KW-0812">Transmembrane</keyword>
<comment type="caution">
    <text evidence="2">The sequence shown here is derived from an EMBL/GenBank/DDBJ whole genome shotgun (WGS) entry which is preliminary data.</text>
</comment>
<keyword evidence="1" id="KW-1133">Transmembrane helix</keyword>
<dbReference type="AlphaFoldDB" id="A0A6G0TY99"/>
<feature type="transmembrane region" description="Helical" evidence="1">
    <location>
        <begin position="164"/>
        <end position="182"/>
    </location>
</feature>
<protein>
    <submittedName>
        <fullName evidence="2">Uncharacterized protein</fullName>
    </submittedName>
</protein>
<feature type="non-terminal residue" evidence="2">
    <location>
        <position position="1"/>
    </location>
</feature>
<dbReference type="Proteomes" id="UP000475862">
    <property type="component" value="Unassembled WGS sequence"/>
</dbReference>
<accession>A0A6G0TY99</accession>
<reference evidence="2 3" key="1">
    <citation type="submission" date="2019-08" db="EMBL/GenBank/DDBJ databases">
        <title>The genome of the soybean aphid Biotype 1, its phylome, world population structure and adaptation to the North American continent.</title>
        <authorList>
            <person name="Giordano R."/>
            <person name="Donthu R.K."/>
            <person name="Hernandez A.G."/>
            <person name="Wright C.L."/>
            <person name="Zimin A.V."/>
        </authorList>
    </citation>
    <scope>NUCLEOTIDE SEQUENCE [LARGE SCALE GENOMIC DNA]</scope>
    <source>
        <tissue evidence="2">Whole aphids</tissue>
    </source>
</reference>
<keyword evidence="3" id="KW-1185">Reference proteome</keyword>
<evidence type="ECO:0000313" key="3">
    <source>
        <dbReference type="Proteomes" id="UP000475862"/>
    </source>
</evidence>
<sequence>IKFVSRSSNAVIYTSNPAGPFKAPPNRQTEHRCLISYTSTIIIYSPSILYTHSEVKYFNAKFSISFPSNIYRVKIRSFIIGKILRVKILESLIQISHNLNFYGIQNLRLKINCRRNLKPNHFFHDQFKIYILYTTITNHFMDSDTLLKGLTNLTNYTIFYCYNFIQLLLVLTIFWRIMLLFLRWTINEKPLNSVTVLDFASLEGMTYNWTETK</sequence>